<gene>
    <name evidence="1" type="ORF">SCLCIDRAFT_1220052</name>
</gene>
<evidence type="ECO:0000313" key="1">
    <source>
        <dbReference type="EMBL" id="KIM56785.1"/>
    </source>
</evidence>
<sequence length="89" mass="10041">MMFNLYVVVIGDVTLPSAVIQAIPPVKPLTTVVATPDPGCLNRNQLVVEWGQHATVLVTEWMRESAWLRSCDVTQRERKDTHSRLPKKT</sequence>
<dbReference type="EMBL" id="KN822110">
    <property type="protein sequence ID" value="KIM56785.1"/>
    <property type="molecule type" value="Genomic_DNA"/>
</dbReference>
<protein>
    <submittedName>
        <fullName evidence="1">Uncharacterized protein</fullName>
    </submittedName>
</protein>
<dbReference type="AlphaFoldDB" id="A0A0C3D7Q7"/>
<reference evidence="1 2" key="1">
    <citation type="submission" date="2014-04" db="EMBL/GenBank/DDBJ databases">
        <authorList>
            <consortium name="DOE Joint Genome Institute"/>
            <person name="Kuo A."/>
            <person name="Kohler A."/>
            <person name="Nagy L.G."/>
            <person name="Floudas D."/>
            <person name="Copeland A."/>
            <person name="Barry K.W."/>
            <person name="Cichocki N."/>
            <person name="Veneault-Fourrey C."/>
            <person name="LaButti K."/>
            <person name="Lindquist E.A."/>
            <person name="Lipzen A."/>
            <person name="Lundell T."/>
            <person name="Morin E."/>
            <person name="Murat C."/>
            <person name="Sun H."/>
            <person name="Tunlid A."/>
            <person name="Henrissat B."/>
            <person name="Grigoriev I.V."/>
            <person name="Hibbett D.S."/>
            <person name="Martin F."/>
            <person name="Nordberg H.P."/>
            <person name="Cantor M.N."/>
            <person name="Hua S.X."/>
        </authorList>
    </citation>
    <scope>NUCLEOTIDE SEQUENCE [LARGE SCALE GENOMIC DNA]</scope>
    <source>
        <strain evidence="1 2">Foug A</strain>
    </source>
</reference>
<reference evidence="2" key="2">
    <citation type="submission" date="2015-01" db="EMBL/GenBank/DDBJ databases">
        <title>Evolutionary Origins and Diversification of the Mycorrhizal Mutualists.</title>
        <authorList>
            <consortium name="DOE Joint Genome Institute"/>
            <consortium name="Mycorrhizal Genomics Consortium"/>
            <person name="Kohler A."/>
            <person name="Kuo A."/>
            <person name="Nagy L.G."/>
            <person name="Floudas D."/>
            <person name="Copeland A."/>
            <person name="Barry K.W."/>
            <person name="Cichocki N."/>
            <person name="Veneault-Fourrey C."/>
            <person name="LaButti K."/>
            <person name="Lindquist E.A."/>
            <person name="Lipzen A."/>
            <person name="Lundell T."/>
            <person name="Morin E."/>
            <person name="Murat C."/>
            <person name="Riley R."/>
            <person name="Ohm R."/>
            <person name="Sun H."/>
            <person name="Tunlid A."/>
            <person name="Henrissat B."/>
            <person name="Grigoriev I.V."/>
            <person name="Hibbett D.S."/>
            <person name="Martin F."/>
        </authorList>
    </citation>
    <scope>NUCLEOTIDE SEQUENCE [LARGE SCALE GENOMIC DNA]</scope>
    <source>
        <strain evidence="2">Foug A</strain>
    </source>
</reference>
<dbReference type="Proteomes" id="UP000053989">
    <property type="component" value="Unassembled WGS sequence"/>
</dbReference>
<dbReference type="HOGENOM" id="CLU_2456052_0_0_1"/>
<accession>A0A0C3D7Q7</accession>
<organism evidence="1 2">
    <name type="scientific">Scleroderma citrinum Foug A</name>
    <dbReference type="NCBI Taxonomy" id="1036808"/>
    <lineage>
        <taxon>Eukaryota</taxon>
        <taxon>Fungi</taxon>
        <taxon>Dikarya</taxon>
        <taxon>Basidiomycota</taxon>
        <taxon>Agaricomycotina</taxon>
        <taxon>Agaricomycetes</taxon>
        <taxon>Agaricomycetidae</taxon>
        <taxon>Boletales</taxon>
        <taxon>Sclerodermatineae</taxon>
        <taxon>Sclerodermataceae</taxon>
        <taxon>Scleroderma</taxon>
    </lineage>
</organism>
<name>A0A0C3D7Q7_9AGAM</name>
<dbReference type="InParanoid" id="A0A0C3D7Q7"/>
<evidence type="ECO:0000313" key="2">
    <source>
        <dbReference type="Proteomes" id="UP000053989"/>
    </source>
</evidence>
<proteinExistence type="predicted"/>
<keyword evidence="2" id="KW-1185">Reference proteome</keyword>